<feature type="compositionally biased region" description="Acidic residues" evidence="1">
    <location>
        <begin position="463"/>
        <end position="476"/>
    </location>
</feature>
<feature type="domain" description="Treacle protein" evidence="2">
    <location>
        <begin position="308"/>
        <end position="799"/>
    </location>
</feature>
<dbReference type="GO" id="GO:0097110">
    <property type="term" value="F:scaffold protein binding"/>
    <property type="evidence" value="ECO:0007669"/>
    <property type="project" value="TreeGrafter"/>
</dbReference>
<dbReference type="Proteomes" id="UP000664940">
    <property type="component" value="Unassembled WGS sequence"/>
</dbReference>
<dbReference type="GO" id="GO:0003723">
    <property type="term" value="F:RNA binding"/>
    <property type="evidence" value="ECO:0007669"/>
    <property type="project" value="TreeGrafter"/>
</dbReference>
<dbReference type="GO" id="GO:0042790">
    <property type="term" value="P:nucleolar large rRNA transcription by RNA polymerase I"/>
    <property type="evidence" value="ECO:0007669"/>
    <property type="project" value="TreeGrafter"/>
</dbReference>
<feature type="compositionally biased region" description="Low complexity" evidence="1">
    <location>
        <begin position="1124"/>
        <end position="1133"/>
    </location>
</feature>
<dbReference type="GO" id="GO:0005730">
    <property type="term" value="C:nucleolus"/>
    <property type="evidence" value="ECO:0007669"/>
    <property type="project" value="TreeGrafter"/>
</dbReference>
<dbReference type="InterPro" id="IPR006594">
    <property type="entry name" value="LisH"/>
</dbReference>
<feature type="compositionally biased region" description="Acidic residues" evidence="1">
    <location>
        <begin position="830"/>
        <end position="841"/>
    </location>
</feature>
<feature type="compositionally biased region" description="Acidic residues" evidence="1">
    <location>
        <begin position="390"/>
        <end position="403"/>
    </location>
</feature>
<dbReference type="SMART" id="SM00667">
    <property type="entry name" value="LisH"/>
    <property type="match status" value="1"/>
</dbReference>
<feature type="compositionally biased region" description="Low complexity" evidence="1">
    <location>
        <begin position="161"/>
        <end position="173"/>
    </location>
</feature>
<evidence type="ECO:0000313" key="3">
    <source>
        <dbReference type="EMBL" id="KAF6083240.1"/>
    </source>
</evidence>
<organism evidence="3 4">
    <name type="scientific">Phyllostomus discolor</name>
    <name type="common">pale spear-nosed bat</name>
    <dbReference type="NCBI Taxonomy" id="89673"/>
    <lineage>
        <taxon>Eukaryota</taxon>
        <taxon>Metazoa</taxon>
        <taxon>Chordata</taxon>
        <taxon>Craniata</taxon>
        <taxon>Vertebrata</taxon>
        <taxon>Euteleostomi</taxon>
        <taxon>Mammalia</taxon>
        <taxon>Eutheria</taxon>
        <taxon>Laurasiatheria</taxon>
        <taxon>Chiroptera</taxon>
        <taxon>Yangochiroptera</taxon>
        <taxon>Phyllostomidae</taxon>
        <taxon>Phyllostominae</taxon>
        <taxon>Phyllostomus</taxon>
    </lineage>
</organism>
<dbReference type="InterPro" id="IPR003993">
    <property type="entry name" value="Treacle_dom"/>
</dbReference>
<dbReference type="PROSITE" id="PS50896">
    <property type="entry name" value="LISH"/>
    <property type="match status" value="1"/>
</dbReference>
<feature type="compositionally biased region" description="Acidic residues" evidence="1">
    <location>
        <begin position="763"/>
        <end position="776"/>
    </location>
</feature>
<dbReference type="Pfam" id="PF03546">
    <property type="entry name" value="Treacle"/>
    <property type="match status" value="2"/>
</dbReference>
<dbReference type="EMBL" id="JABVXQ010000013">
    <property type="protein sequence ID" value="KAF6083240.1"/>
    <property type="molecule type" value="Genomic_DNA"/>
</dbReference>
<feature type="compositionally biased region" description="Acidic residues" evidence="1">
    <location>
        <begin position="1077"/>
        <end position="1090"/>
    </location>
</feature>
<feature type="compositionally biased region" description="Acidic residues" evidence="1">
    <location>
        <begin position="322"/>
        <end position="335"/>
    </location>
</feature>
<feature type="compositionally biased region" description="Low complexity" evidence="1">
    <location>
        <begin position="184"/>
        <end position="197"/>
    </location>
</feature>
<feature type="compositionally biased region" description="Basic and acidic residues" evidence="1">
    <location>
        <begin position="1304"/>
        <end position="1317"/>
    </location>
</feature>
<reference evidence="3 4" key="1">
    <citation type="journal article" date="2020" name="Nature">
        <title>Six reference-quality genomes reveal evolution of bat adaptations.</title>
        <authorList>
            <person name="Jebb D."/>
            <person name="Huang Z."/>
            <person name="Pippel M."/>
            <person name="Hughes G.M."/>
            <person name="Lavrichenko K."/>
            <person name="Devanna P."/>
            <person name="Winkler S."/>
            <person name="Jermiin L.S."/>
            <person name="Skirmuntt E.C."/>
            <person name="Katzourakis A."/>
            <person name="Burkitt-Gray L."/>
            <person name="Ray D.A."/>
            <person name="Sullivan K.A.M."/>
            <person name="Roscito J.G."/>
            <person name="Kirilenko B.M."/>
            <person name="Davalos L.M."/>
            <person name="Corthals A.P."/>
            <person name="Power M.L."/>
            <person name="Jones G."/>
            <person name="Ransome R.D."/>
            <person name="Dechmann D.K.N."/>
            <person name="Locatelli A.G."/>
            <person name="Puechmaille S.J."/>
            <person name="Fedrigo O."/>
            <person name="Jarvis E.D."/>
            <person name="Hiller M."/>
            <person name="Vernes S.C."/>
            <person name="Myers E.W."/>
            <person name="Teeling E.C."/>
        </authorList>
    </citation>
    <scope>NUCLEOTIDE SEQUENCE [LARGE SCALE GENOMIC DNA]</scope>
    <source>
        <strain evidence="3">Bat1K_MPI-CBG_1</strain>
    </source>
</reference>
<dbReference type="PANTHER" id="PTHR20787:SF10">
    <property type="entry name" value="TREACLE PROTEIN"/>
    <property type="match status" value="1"/>
</dbReference>
<proteinExistence type="predicted"/>
<feature type="compositionally biased region" description="Acidic residues" evidence="1">
    <location>
        <begin position="681"/>
        <end position="691"/>
    </location>
</feature>
<feature type="compositionally biased region" description="Low complexity" evidence="1">
    <location>
        <begin position="880"/>
        <end position="889"/>
    </location>
</feature>
<comment type="caution">
    <text evidence="3">The sequence shown here is derived from an EMBL/GenBank/DDBJ whole genome shotgun (WGS) entry which is preliminary data.</text>
</comment>
<feature type="compositionally biased region" description="Basic and acidic residues" evidence="1">
    <location>
        <begin position="1287"/>
        <end position="1296"/>
    </location>
</feature>
<dbReference type="InterPro" id="IPR017859">
    <property type="entry name" value="Treacle"/>
</dbReference>
<feature type="compositionally biased region" description="Low complexity" evidence="1">
    <location>
        <begin position="123"/>
        <end position="132"/>
    </location>
</feature>
<feature type="compositionally biased region" description="Low complexity" evidence="1">
    <location>
        <begin position="337"/>
        <end position="346"/>
    </location>
</feature>
<feature type="compositionally biased region" description="Low complexity" evidence="1">
    <location>
        <begin position="268"/>
        <end position="277"/>
    </location>
</feature>
<feature type="compositionally biased region" description="Low complexity" evidence="1">
    <location>
        <begin position="1040"/>
        <end position="1049"/>
    </location>
</feature>
<feature type="compositionally biased region" description="Low complexity" evidence="1">
    <location>
        <begin position="587"/>
        <end position="600"/>
    </location>
</feature>
<feature type="compositionally biased region" description="Basic residues" evidence="1">
    <location>
        <begin position="1324"/>
        <end position="1350"/>
    </location>
</feature>
<feature type="compositionally biased region" description="Acidic residues" evidence="1">
    <location>
        <begin position="253"/>
        <end position="266"/>
    </location>
</feature>
<feature type="compositionally biased region" description="Low complexity" evidence="1">
    <location>
        <begin position="376"/>
        <end position="385"/>
    </location>
</feature>
<feature type="region of interest" description="Disordered" evidence="1">
    <location>
        <begin position="921"/>
        <end position="957"/>
    </location>
</feature>
<gene>
    <name evidence="3" type="ORF">HJG60_018678</name>
</gene>
<feature type="region of interest" description="Disordered" evidence="1">
    <location>
        <begin position="56"/>
        <end position="903"/>
    </location>
</feature>
<evidence type="ECO:0000259" key="2">
    <source>
        <dbReference type="Pfam" id="PF03546"/>
    </source>
</evidence>
<feature type="compositionally biased region" description="Basic and acidic residues" evidence="1">
    <location>
        <begin position="205"/>
        <end position="214"/>
    </location>
</feature>
<evidence type="ECO:0000313" key="4">
    <source>
        <dbReference type="Proteomes" id="UP000664940"/>
    </source>
</evidence>
<feature type="compositionally biased region" description="Basic residues" evidence="1">
    <location>
        <begin position="1273"/>
        <end position="1283"/>
    </location>
</feature>
<feature type="compositionally biased region" description="Low complexity" evidence="1">
    <location>
        <begin position="711"/>
        <end position="723"/>
    </location>
</feature>
<feature type="compositionally biased region" description="Polar residues" evidence="1">
    <location>
        <begin position="789"/>
        <end position="800"/>
    </location>
</feature>
<protein>
    <submittedName>
        <fullName evidence="3">Treacle ribosome biogenesis factor 1</fullName>
    </submittedName>
</protein>
<feature type="compositionally biased region" description="Low complexity" evidence="1">
    <location>
        <begin position="307"/>
        <end position="316"/>
    </location>
</feature>
<sequence>MAEARKRRELLPLIYQHLLKAGYVRAAREVKEQSGQKNFPNEPVTLLDIYTHWQQTSEVGRKRKAEEDAALQAKKARVSDPISSSESSESSEEEAEAEAKTAKAAPVVGAVLPSRVKEKAKATTETANKTVNSTPHPAPGRAHLLSGKSPKKSAGPLVNTVLVSEVKSSSSVSALRTTAKPKPGTASSGQATSSSEDTSSDETDLEVKASEKVQVRATLGPAKGTLGKGATPATPAKGGPAAAQTKAGRPEDSESSSEESDSEEEAPAAKAPLQAKPSGKTPQVRAASAPTKESPRKAAVPVPPGKAGPAAAQAKAGRPEDSESSSEESDSEEEAPAAKAPLQAKPSGKTPQVRAASAPAKESPRKAAVPVPPGKAGPAAAQAKAGRPEEDSESSSEESDSDGEAPTAVPVTSNLAQAKRSGENAQGKASSATGPPGKGAAPAPPGKAGPAATSAQAWKQEQDSESSSEEESDSDGEAPAAVASAQAKSSGKVVQVRSASGPTTGPPQKAGPEATQVKVKKAKEDSKSIKEESDSEEEVSAAMTPAQAKLAVKTPHTKASPRKGAPVTPAAASALPRQVGTPAPWKAGTATSPAGTPSAAVAKGTQRPEEDSSSSEESESEEETAPVTAGGQAQPVGKSLPAKAASASTKGPPGKGTAQVLPGKAGSVAAQVNAQTHEDSESSEEESDSSEEAASAAAQAEASVKAPQTKASPASARVAASAPGKVVTAAAQAKQGSPAKVKLPARTPQSSAVSGRGQAPGPVEDDSESSEEETDSDGVAPTQAKPPGKTTQVRTTSAPTKGSPRKGADPIPPGKTGPTAAQAGKKEADSESSSEESDSDGEAPAAGTPAQVIKTPLIFVDPNRSPAGQAAGAPRKARASESTARSSSSESEDEDVIPATQCLTPAVRTNMATVPTAYPRMTLGAGAGASSSEESGRVTKGKKQKAPATQVTERNLANLPLTQAALKVLAQKASEAQPPAAKATSSSRVDSTLGKGPAASPQSTPTKASKLRKPKAPAVQPATAPPLGHPKAKASGTLGGSDSDSSSSGSEEDAEGPRAALLTHRPAGPAPPRNETLVEETTAESSEEEVVAPSQSLLSGYATPGPSPADSQAAKATPKPDRNASVSSPPASSDALDGKREVGPQQAAVMSPKTGRREPGATLQKPQKPGKGAGSLQASVLALQNDITRRLLSEPLPLSEAQVQSSVAKVLAELLEQERKKATDAAKESGKKSRKRKPSGDQAAARAPKSKKKKPLVAREGREGAVCSEKAPRTTKGKSKRHTASGDSKEQKEKEALGSPRAKNKAEGEPEMVKVEGGDQANPKNKKEKKKSDKKKKDKEKKEKKKAKKASTKDPDSQSPKKKKKKRKTAQQTL</sequence>
<feature type="compositionally biased region" description="Low complexity" evidence="1">
    <location>
        <begin position="429"/>
        <end position="441"/>
    </location>
</feature>
<feature type="compositionally biased region" description="Basic and acidic residues" evidence="1">
    <location>
        <begin position="522"/>
        <end position="532"/>
    </location>
</feature>
<feature type="region of interest" description="Disordered" evidence="1">
    <location>
        <begin position="1219"/>
        <end position="1374"/>
    </location>
</feature>
<feature type="compositionally biased region" description="Low complexity" evidence="1">
    <location>
        <begin position="228"/>
        <end position="247"/>
    </location>
</feature>
<feature type="compositionally biased region" description="Acidic residues" evidence="1">
    <location>
        <begin position="611"/>
        <end position="624"/>
    </location>
</feature>
<feature type="compositionally biased region" description="Basic and acidic residues" evidence="1">
    <location>
        <begin position="1219"/>
        <end position="1231"/>
    </location>
</feature>
<feature type="compositionally biased region" description="Basic residues" evidence="1">
    <location>
        <begin position="1360"/>
        <end position="1374"/>
    </location>
</feature>
<evidence type="ECO:0000256" key="1">
    <source>
        <dbReference type="SAM" id="MobiDB-lite"/>
    </source>
</evidence>
<feature type="compositionally biased region" description="Low complexity" evidence="1">
    <location>
        <begin position="692"/>
        <end position="703"/>
    </location>
</feature>
<accession>A0A833Z1P6</accession>
<feature type="domain" description="Treacle protein" evidence="2">
    <location>
        <begin position="177"/>
        <end position="257"/>
    </location>
</feature>
<feature type="region of interest" description="Disordered" evidence="1">
    <location>
        <begin position="970"/>
        <end position="1177"/>
    </location>
</feature>
<name>A0A833Z1P6_9CHIR</name>
<dbReference type="PRINTS" id="PR01503">
    <property type="entry name" value="TREACLE"/>
</dbReference>
<feature type="compositionally biased region" description="Low complexity" evidence="1">
    <location>
        <begin position="478"/>
        <end position="494"/>
    </location>
</feature>
<dbReference type="PANTHER" id="PTHR20787">
    <property type="entry name" value="TREACLE"/>
    <property type="match status" value="1"/>
</dbReference>